<evidence type="ECO:0000256" key="1">
    <source>
        <dbReference type="SAM" id="MobiDB-lite"/>
    </source>
</evidence>
<dbReference type="AlphaFoldDB" id="D3Q4R9"/>
<dbReference type="STRING" id="446470.Snas_2416"/>
<dbReference type="KEGG" id="sna:Snas_2416"/>
<dbReference type="Proteomes" id="UP000000844">
    <property type="component" value="Chromosome"/>
</dbReference>
<keyword evidence="3" id="KW-1185">Reference proteome</keyword>
<reference evidence="2 3" key="1">
    <citation type="journal article" date="2009" name="Stand. Genomic Sci.">
        <title>Complete genome sequence of Stackebrandtia nassauensis type strain (LLR-40K-21).</title>
        <authorList>
            <person name="Munk C."/>
            <person name="Lapidus A."/>
            <person name="Copeland A."/>
            <person name="Jando M."/>
            <person name="Mayilraj S."/>
            <person name="Glavina Del Rio T."/>
            <person name="Nolan M."/>
            <person name="Chen F."/>
            <person name="Lucas S."/>
            <person name="Tice H."/>
            <person name="Cheng J.F."/>
            <person name="Han C."/>
            <person name="Detter J.C."/>
            <person name="Bruce D."/>
            <person name="Goodwin L."/>
            <person name="Chain P."/>
            <person name="Pitluck S."/>
            <person name="Goker M."/>
            <person name="Ovchinikova G."/>
            <person name="Pati A."/>
            <person name="Ivanova N."/>
            <person name="Mavromatis K."/>
            <person name="Chen A."/>
            <person name="Palaniappan K."/>
            <person name="Land M."/>
            <person name="Hauser L."/>
            <person name="Chang Y.J."/>
            <person name="Jeffries C.D."/>
            <person name="Bristow J."/>
            <person name="Eisen J.A."/>
            <person name="Markowitz V."/>
            <person name="Hugenholtz P."/>
            <person name="Kyrpides N.C."/>
            <person name="Klenk H.P."/>
        </authorList>
    </citation>
    <scope>NUCLEOTIDE SEQUENCE [LARGE SCALE GENOMIC DNA]</scope>
    <source>
        <strain evidence="3">DSM 44728 / CIP 108903 / NRRL B-16338 / NBRC 102104 / LLR-40K-21</strain>
    </source>
</reference>
<evidence type="ECO:0000313" key="2">
    <source>
        <dbReference type="EMBL" id="ADD42099.1"/>
    </source>
</evidence>
<accession>D3Q4R9</accession>
<name>D3Q4R9_STANL</name>
<dbReference type="HOGENOM" id="CLU_2208432_0_0_11"/>
<protein>
    <submittedName>
        <fullName evidence="2">Proteophosphoglycan 5</fullName>
    </submittedName>
</protein>
<evidence type="ECO:0000313" key="3">
    <source>
        <dbReference type="Proteomes" id="UP000000844"/>
    </source>
</evidence>
<gene>
    <name evidence="2" type="ordered locus">Snas_2416</name>
</gene>
<organism evidence="2 3">
    <name type="scientific">Stackebrandtia nassauensis (strain DSM 44728 / CIP 108903 / NRRL B-16338 / NBRC 102104 / LLR-40K-21)</name>
    <dbReference type="NCBI Taxonomy" id="446470"/>
    <lineage>
        <taxon>Bacteria</taxon>
        <taxon>Bacillati</taxon>
        <taxon>Actinomycetota</taxon>
        <taxon>Actinomycetes</taxon>
        <taxon>Glycomycetales</taxon>
        <taxon>Glycomycetaceae</taxon>
        <taxon>Stackebrandtia</taxon>
    </lineage>
</organism>
<feature type="region of interest" description="Disordered" evidence="1">
    <location>
        <begin position="44"/>
        <end position="70"/>
    </location>
</feature>
<sequence>MLTAMTARRRASSAGIPMSRNSSPTYAIRRAPMSRSAGAIAGCSAEASSDSSTRPVALCPMTSSSSRYSRRTGSGSAWAASMICSVPMSCQRRIVAAMSASRFLKCQ</sequence>
<dbReference type="EMBL" id="CP001778">
    <property type="protein sequence ID" value="ADD42099.1"/>
    <property type="molecule type" value="Genomic_DNA"/>
</dbReference>
<proteinExistence type="predicted"/>
<feature type="region of interest" description="Disordered" evidence="1">
    <location>
        <begin position="1"/>
        <end position="29"/>
    </location>
</feature>